<gene>
    <name evidence="5" type="ORF">GPM918_LOCUS2247</name>
    <name evidence="6" type="ORF">SRO942_LOCUS2247</name>
</gene>
<keyword evidence="7" id="KW-1185">Reference proteome</keyword>
<feature type="compositionally biased region" description="Basic and acidic residues" evidence="4">
    <location>
        <begin position="443"/>
        <end position="459"/>
    </location>
</feature>
<feature type="region of interest" description="Disordered" evidence="4">
    <location>
        <begin position="1767"/>
        <end position="1832"/>
    </location>
</feature>
<dbReference type="EMBL" id="CAJOBC010000242">
    <property type="protein sequence ID" value="CAF3559615.1"/>
    <property type="molecule type" value="Genomic_DNA"/>
</dbReference>
<reference evidence="5" key="1">
    <citation type="submission" date="2021-02" db="EMBL/GenBank/DDBJ databases">
        <authorList>
            <person name="Nowell W R."/>
        </authorList>
    </citation>
    <scope>NUCLEOTIDE SEQUENCE</scope>
</reference>
<evidence type="ECO:0000313" key="6">
    <source>
        <dbReference type="EMBL" id="CAF3559615.1"/>
    </source>
</evidence>
<organism evidence="5 7">
    <name type="scientific">Didymodactylos carnosus</name>
    <dbReference type="NCBI Taxonomy" id="1234261"/>
    <lineage>
        <taxon>Eukaryota</taxon>
        <taxon>Metazoa</taxon>
        <taxon>Spiralia</taxon>
        <taxon>Gnathifera</taxon>
        <taxon>Rotifera</taxon>
        <taxon>Eurotatoria</taxon>
        <taxon>Bdelloidea</taxon>
        <taxon>Philodinida</taxon>
        <taxon>Philodinidae</taxon>
        <taxon>Didymodactylos</taxon>
    </lineage>
</organism>
<feature type="compositionally biased region" description="Basic and acidic residues" evidence="4">
    <location>
        <begin position="2785"/>
        <end position="2800"/>
    </location>
</feature>
<feature type="compositionally biased region" description="Basic and acidic residues" evidence="4">
    <location>
        <begin position="756"/>
        <end position="765"/>
    </location>
</feature>
<dbReference type="PANTHER" id="PTHR23348:SF41">
    <property type="entry name" value="NEUROBLAST DIFFERENTIATION-ASSOCIATED PROTEIN AHNAK"/>
    <property type="match status" value="1"/>
</dbReference>
<feature type="compositionally biased region" description="Low complexity" evidence="4">
    <location>
        <begin position="410"/>
        <end position="422"/>
    </location>
</feature>
<dbReference type="Proteomes" id="UP000663829">
    <property type="component" value="Unassembled WGS sequence"/>
</dbReference>
<feature type="compositionally biased region" description="Basic and acidic residues" evidence="4">
    <location>
        <begin position="1156"/>
        <end position="1165"/>
    </location>
</feature>
<name>A0A813R5L2_9BILA</name>
<feature type="coiled-coil region" evidence="3">
    <location>
        <begin position="2987"/>
        <end position="3014"/>
    </location>
</feature>
<keyword evidence="2" id="KW-0539">Nucleus</keyword>
<feature type="compositionally biased region" description="Polar residues" evidence="4">
    <location>
        <begin position="2717"/>
        <end position="2741"/>
    </location>
</feature>
<feature type="region of interest" description="Disordered" evidence="4">
    <location>
        <begin position="1329"/>
        <end position="1354"/>
    </location>
</feature>
<evidence type="ECO:0000256" key="3">
    <source>
        <dbReference type="SAM" id="Coils"/>
    </source>
</evidence>
<feature type="region of interest" description="Disordered" evidence="4">
    <location>
        <begin position="2717"/>
        <end position="2744"/>
    </location>
</feature>
<feature type="region of interest" description="Disordered" evidence="4">
    <location>
        <begin position="1493"/>
        <end position="1517"/>
    </location>
</feature>
<comment type="caution">
    <text evidence="5">The sequence shown here is derived from an EMBL/GenBank/DDBJ whole genome shotgun (WGS) entry which is preliminary data.</text>
</comment>
<feature type="region of interest" description="Disordered" evidence="4">
    <location>
        <begin position="2267"/>
        <end position="2295"/>
    </location>
</feature>
<feature type="compositionally biased region" description="Basic residues" evidence="4">
    <location>
        <begin position="1799"/>
        <end position="1812"/>
    </location>
</feature>
<feature type="region of interest" description="Disordered" evidence="4">
    <location>
        <begin position="2774"/>
        <end position="2829"/>
    </location>
</feature>
<feature type="region of interest" description="Disordered" evidence="4">
    <location>
        <begin position="924"/>
        <end position="952"/>
    </location>
</feature>
<feature type="compositionally biased region" description="Polar residues" evidence="4">
    <location>
        <begin position="3196"/>
        <end position="3227"/>
    </location>
</feature>
<feature type="region of interest" description="Disordered" evidence="4">
    <location>
        <begin position="1441"/>
        <end position="1466"/>
    </location>
</feature>
<protein>
    <submittedName>
        <fullName evidence="5">Uncharacterized protein</fullName>
    </submittedName>
</protein>
<feature type="compositionally biased region" description="Basic and acidic residues" evidence="4">
    <location>
        <begin position="1445"/>
        <end position="1466"/>
    </location>
</feature>
<feature type="compositionally biased region" description="Polar residues" evidence="4">
    <location>
        <begin position="398"/>
        <end position="409"/>
    </location>
</feature>
<evidence type="ECO:0000313" key="7">
    <source>
        <dbReference type="Proteomes" id="UP000663829"/>
    </source>
</evidence>
<evidence type="ECO:0000313" key="5">
    <source>
        <dbReference type="EMBL" id="CAF0776988.1"/>
    </source>
</evidence>
<proteinExistence type="predicted"/>
<dbReference type="EMBL" id="CAJNOQ010000242">
    <property type="protein sequence ID" value="CAF0776988.1"/>
    <property type="molecule type" value="Genomic_DNA"/>
</dbReference>
<dbReference type="PANTHER" id="PTHR23348">
    <property type="entry name" value="PERIAXIN/AHNAK"/>
    <property type="match status" value="1"/>
</dbReference>
<feature type="compositionally biased region" description="Polar residues" evidence="4">
    <location>
        <begin position="1502"/>
        <end position="1512"/>
    </location>
</feature>
<dbReference type="GO" id="GO:0043034">
    <property type="term" value="C:costamere"/>
    <property type="evidence" value="ECO:0007669"/>
    <property type="project" value="TreeGrafter"/>
</dbReference>
<feature type="region of interest" description="Disordered" evidence="4">
    <location>
        <begin position="394"/>
        <end position="422"/>
    </location>
</feature>
<feature type="region of interest" description="Disordered" evidence="4">
    <location>
        <begin position="438"/>
        <end position="461"/>
    </location>
</feature>
<feature type="region of interest" description="Disordered" evidence="4">
    <location>
        <begin position="726"/>
        <end position="765"/>
    </location>
</feature>
<dbReference type="Proteomes" id="UP000681722">
    <property type="component" value="Unassembled WGS sequence"/>
</dbReference>
<comment type="subcellular location">
    <subcellularLocation>
        <location evidence="1">Nucleus</location>
    </subcellularLocation>
</comment>
<dbReference type="InterPro" id="IPR052082">
    <property type="entry name" value="Myelin_sheath_structural"/>
</dbReference>
<evidence type="ECO:0000256" key="4">
    <source>
        <dbReference type="SAM" id="MobiDB-lite"/>
    </source>
</evidence>
<dbReference type="OrthoDB" id="447516at2759"/>
<feature type="compositionally biased region" description="Low complexity" evidence="4">
    <location>
        <begin position="2774"/>
        <end position="2784"/>
    </location>
</feature>
<feature type="region of interest" description="Disordered" evidence="4">
    <location>
        <begin position="3196"/>
        <end position="3231"/>
    </location>
</feature>
<feature type="compositionally biased region" description="Polar residues" evidence="4">
    <location>
        <begin position="726"/>
        <end position="752"/>
    </location>
</feature>
<accession>A0A813R5L2</accession>
<dbReference type="GO" id="GO:0043484">
    <property type="term" value="P:regulation of RNA splicing"/>
    <property type="evidence" value="ECO:0007669"/>
    <property type="project" value="TreeGrafter"/>
</dbReference>
<keyword evidence="3" id="KW-0175">Coiled coil</keyword>
<feature type="compositionally biased region" description="Polar residues" evidence="4">
    <location>
        <begin position="1138"/>
        <end position="1155"/>
    </location>
</feature>
<evidence type="ECO:0000256" key="1">
    <source>
        <dbReference type="ARBA" id="ARBA00004123"/>
    </source>
</evidence>
<sequence length="3357" mass="375105">MGCSNARLLVQQSPLEENSHAISSRSRNLAATTAENRVPQSSPFLIDDHLQSRVHLNGVDLVVERNGSYTLLLTPKTHKQLMPYVMRKKRFRILVDKQSSSTALNPSLSTTKPIIHQQINVQSDNNISNNDINHSTMESSKELKIKQKHNKRTQLDKNVEFIEQQADNELEKSKRQLDQQILGGTPIDNNLEDEYLHSDDEGMVEEIITTVEEDKDLECKVKKKIETKKTVAEDPETHNKVTKVVKTEVTEITRTITINDQHDLERAKRELGIDDVNKLLPYQSGLLQQNIYNLPSSQYILPSYLTTTSGTSWADHPKLTEIQEVRYDPSNEIVTSGDFGEECKEKTPSPTYGAQQLIKQSHQLAAGTQDNQRPIFNNEATLAGKGIDATISAKPVVDSSTSQKPDIQPSTTTTTDSSSAPVVVKKKAKSGGLCSCASARGTTSDDERKHEQTKIVEKKSKLKKKTSVSPVATITATTDQAKSKPVTTTSPTSFELLKSAIEQQTIGKALVSDPIKQLIITKKQPLIDYFHTQIFSTKTNLITSKDNDGLCRKISSRIFDLLRYDRCSSWQNLQDQIREEYGHETPSSLFIQPICETYETIFTTKEPQLLKLFENETTIPSANQEFIEIVQQKMSNRNKSPNIGYAATQFVNNVQGNLDRLAYGATIQQQQNENIGEQIESTACLSEEQLSFTMRFENMRVLEQTTTATKTILIIEERPLATKDSGITTSFSASTSGEFRSGDNRSITPDTMTESHPPHLEEEPSLTVDDHQLNEITNKILAQTNNKSITLAEAVAYDYLDLNDFDVVHSLGLQLDVADKMKKVFLPINESDIKYGHDYKHNIVKVQRSGETIAELDLADPNALEKINLPSNVVAHLQYAFEQPLNLREKQLKQLSDALERTGDLQFAISPLYPPFSKYWQEQQNDLSTSDSGYSMTTTSANDSSKQQQPQSTMVKIDFEPIVEPKIKSSLIETQTGVDLGSSTSDRDDGSEKIDLDKATVEQLDQYQLNQGLVQKIKQKDTGKDKTLGQQILDQEVNLDDINYLKQLNLDNRQANILKEFFFPTTHSKQTPKKRIISYSPEPGRFIELTTIYNQSIEHRGEGGADTKIIHIQEKQLSSVEHAMKRNVETEDPYYSQPHVSVSKQLPKTQPSTVSSHDEIKPPPIDIKKIESPIVHLKSEPVETKKRKSSGTGGLFACFGSKKSKSDTIRASTSGQAPVDKPTTPTASAPIFIQQTSASTIPPKSPVADCFLTKDGKRIYIDEYRERPGLDMSYVPPNFETNYFKPQVIKKQSLEYEEQFHALPATNDDNKTPEIEQTQSPPVIDIQQESAPQFPERSSLESASAVHLEPRQPTFEIVKTDKETKPVEEQILITTPPSQNTTTTSLHGAAVKLPVVDLQKPGPVEANLSSTKQEPIKVKVPKTKKEKSSTGGLCASCFGTKAKKQKQEGVEPKEKVKTDKKTSSEITRKDDDINKQHISPTVSVPKIDIKGPAVDIKPPTLPNIQTNLSSTTSPPPIDIETKIMDTAAFKSEDPHVDIDLNLKHDKTVPPLSTVSDKLANSVIPEFSINGPDLNLNVNKTEHSISSFEVPDLNIHVNTDKEVLPPTTTTFDVSDIKVPNVFDSEIIHDRDLRMGEIPDIKFYEQKQPTIDTVTDDINLKQQIPDYIVPSLPKVDIEDRTYDIPHVEADKTLISLPVAELPKLHIKGPDLDIHIENKKPEVRVETAELQGASGDFVVEAPTAELPKIDLKGPTVDLNLSGDSHKPITQTINIASQMPKVDVRDSAKGSYTLPTTVDETKSKKKKEKKEKKDKKDKKEKEEDNSSSSNGGLFGGFFKGKKSSKLTAPNVTLPSVDKSINIPPSLVISSDPLKVPSADLPKVKDVDFPTYDRPEVLATSKKNEFQVPSVSLPSIEGVNLPTQNIPDAFHFNRTSDQILQAPFTQLPDVEFTSNVPEKQIQEVPSTKSNMPIIEMGLPLATPIIDTTNQQLPNVNISKDFHFRTEESLDIDKPTTNALAKVNTPDSTVNLDKTILSSIESNYDIPSPAFRIDHKTEQIEALKPLDINFENPPTSSIASPELNVDIKHRDISPSFDIPDVDLNLNKSLAGPAPSSFDIPDVDLNLNKRSAAPAPPSFETDRSLTKPSISELIHDKNVQLGNIPDIKLYEQKQPTVSVKQTKVPDVPEIHLPKLDVTTDVKPVITKPQPIESAIHPPKKAKSGLCSCFGEKAAHKTTINKTETTVPKVKSTKTKIQAPVAKLPDVNLPALESTEVQKSKGKPLKAPVADLPPLDLKPPQSTDALLNTSLTKRPAPKLPDLPKPEIPKATKDLVIPDIGNIQTPSISEQIVPTDINISPIDQPEFKLRGPDILLESTTKPQLLSSHEAKYNLNDTHIVSESPEIKLKDIPSVPIGSVTTNVDYDIPKHINESSTEKQETHTHIKKGPSFEMKAPVMDIPDLDLKVSSLDESEANLSFKKHPQVSEEKLSVSHNIPSIPHLIDQHPHQQAPTTSRSDSGLEQIVSSHIHPSLTFGTDQSSTYDFSNSVSSGLGSEIIDGVAHKGYTLPSIKTTYEHPEIRTTDGKRLSIPTREGGIHYDFNKKITLNDDIHSKLVFRQQELKKLLETEISSTMDDFDGKKDHKHLQKIIQHSIDLIKDKKVSSYPELKTQLIMAHKNEAYIVDPVVKSLYLTIEKHNLDNIDRPEVALAIRDMVKDSAKQTINTITHLNTGTTNKPEPIQQSPPKQQPDTIPKLIVDSTKDARKIGEVVSKDVIPSIDVAPSQSQISATTTSTKEKQKSPIEKDDKHVAPKTPTAASSCLTCGRHPKSKSSATTTANVVDTKSATATGAKHSLLDERRHQQLNASKNELAATIREHIQSSSPPIKNMKDHSKDVDKIIRKTLQILVSPKVYSYEQVRNDLKTEYKQTFYLVDPIVDIVRDTLERCDIQNMQDKINVDILDANIKQTQELYNQTHGQQLLSTQELEYLQQNQTGFIKSIKAKEKEEKKINKKQEKELQKILERTCDILSTQQVHTWDEIHHQLKREYPKTHDLDSRAIELLKSAQMDGRLKLTEKARQTLVKNKSSIVSSIVQLLLDHNKNLYEYSQIEKLVNQTFDYLEQNNQNKEFRNYNDLKEKLKRDHSYNHDVLIEQIVDVIEQAHVTSQFEDMDKNEVQTLMKDRLHGNPLILKQIHVQLPPRQGAYVPQNQQQQSSYLNDVSGDSTHPSVTNGTNSHASRQIARGLSWREANERARILFYRGRHPAIHYDEKTAGFDVRMLLETQTGVQQEIPVTDEDVHRLLNTCGVQWDGINVVSLIDRSEAYVKEAERDALKLIKESGTLDQLKLTQQQQKINDEQQTVTSSTTMS</sequence>
<evidence type="ECO:0000256" key="2">
    <source>
        <dbReference type="ARBA" id="ARBA00023242"/>
    </source>
</evidence>
<feature type="region of interest" description="Disordered" evidence="4">
    <location>
        <begin position="1136"/>
        <end position="1165"/>
    </location>
</feature>
<dbReference type="GO" id="GO:0005634">
    <property type="term" value="C:nucleus"/>
    <property type="evidence" value="ECO:0007669"/>
    <property type="project" value="UniProtKB-SubCell"/>
</dbReference>
<feature type="coiled-coil region" evidence="3">
    <location>
        <begin position="145"/>
        <end position="172"/>
    </location>
</feature>